<gene>
    <name evidence="1" type="ORF">NIT7321_00419</name>
</gene>
<name>A0A0H5CYD8_9RHOB</name>
<dbReference type="InterPro" id="IPR042230">
    <property type="entry name" value="CusF_sf"/>
</dbReference>
<dbReference type="Proteomes" id="UP000043764">
    <property type="component" value="Unassembled WGS sequence"/>
</dbReference>
<evidence type="ECO:0000313" key="1">
    <source>
        <dbReference type="EMBL" id="CRL09588.1"/>
    </source>
</evidence>
<reference evidence="2" key="1">
    <citation type="submission" date="2015-05" db="EMBL/GenBank/DDBJ databases">
        <authorList>
            <person name="Rodrigo-Torres Lidia"/>
            <person name="Arahal R.David."/>
        </authorList>
    </citation>
    <scope>NUCLEOTIDE SEQUENCE [LARGE SCALE GENOMIC DNA]</scope>
    <source>
        <strain evidence="2">CECT 7321</strain>
    </source>
</reference>
<dbReference type="STRING" id="481446.NIT7645_02285"/>
<dbReference type="AlphaFoldDB" id="A0A0H5CYD8"/>
<proteinExistence type="predicted"/>
<sequence length="43" mass="4538">MTMDLTVLDNAQMMGAVAAGDEVTLMLVQSEDGMYAIGAMMPN</sequence>
<dbReference type="OrthoDB" id="5771277at2"/>
<protein>
    <submittedName>
        <fullName evidence="1">Copper binding periplasmic protein CusF</fullName>
    </submittedName>
</protein>
<accession>A0A0H5CYD8</accession>
<evidence type="ECO:0000313" key="2">
    <source>
        <dbReference type="Proteomes" id="UP000043764"/>
    </source>
</evidence>
<dbReference type="EMBL" id="CVRL01000004">
    <property type="protein sequence ID" value="CRL09588.1"/>
    <property type="molecule type" value="Genomic_DNA"/>
</dbReference>
<keyword evidence="2" id="KW-1185">Reference proteome</keyword>
<dbReference type="Gene3D" id="2.40.50.320">
    <property type="entry name" value="Copper binding periplasmic protein CusF"/>
    <property type="match status" value="1"/>
</dbReference>
<organism evidence="1 2">
    <name type="scientific">Phaeobacter italicus</name>
    <dbReference type="NCBI Taxonomy" id="481446"/>
    <lineage>
        <taxon>Bacteria</taxon>
        <taxon>Pseudomonadati</taxon>
        <taxon>Pseudomonadota</taxon>
        <taxon>Alphaproteobacteria</taxon>
        <taxon>Rhodobacterales</taxon>
        <taxon>Roseobacteraceae</taxon>
        <taxon>Phaeobacter</taxon>
    </lineage>
</organism>